<accession>A0A2Z7BIZ5</accession>
<dbReference type="EMBL" id="KV007024">
    <property type="protein sequence ID" value="KZV31916.1"/>
    <property type="molecule type" value="Genomic_DNA"/>
</dbReference>
<organism evidence="1 2">
    <name type="scientific">Dorcoceras hygrometricum</name>
    <dbReference type="NCBI Taxonomy" id="472368"/>
    <lineage>
        <taxon>Eukaryota</taxon>
        <taxon>Viridiplantae</taxon>
        <taxon>Streptophyta</taxon>
        <taxon>Embryophyta</taxon>
        <taxon>Tracheophyta</taxon>
        <taxon>Spermatophyta</taxon>
        <taxon>Magnoliopsida</taxon>
        <taxon>eudicotyledons</taxon>
        <taxon>Gunneridae</taxon>
        <taxon>Pentapetalae</taxon>
        <taxon>asterids</taxon>
        <taxon>lamiids</taxon>
        <taxon>Lamiales</taxon>
        <taxon>Gesneriaceae</taxon>
        <taxon>Didymocarpoideae</taxon>
        <taxon>Trichosporeae</taxon>
        <taxon>Loxocarpinae</taxon>
        <taxon>Dorcoceras</taxon>
    </lineage>
</organism>
<evidence type="ECO:0000313" key="1">
    <source>
        <dbReference type="EMBL" id="KZV31916.1"/>
    </source>
</evidence>
<name>A0A2Z7BIZ5_9LAMI</name>
<dbReference type="AlphaFoldDB" id="A0A2Z7BIZ5"/>
<evidence type="ECO:0000313" key="2">
    <source>
        <dbReference type="Proteomes" id="UP000250235"/>
    </source>
</evidence>
<dbReference type="Proteomes" id="UP000250235">
    <property type="component" value="Unassembled WGS sequence"/>
</dbReference>
<sequence length="263" mass="28814">MIIGARQPIKPGGRHSNPIVTTPMIALDFSGTTHQSSSHNVAPNQVIKSICQRLNMYACMPININAQFIQFTIRKTKCNSIIKHTDSPGGNDMLAAGCPVVGFKCLRLDFPRLALQLLYRSSSNLRLFLASAPAGPFAPADLSSSAEHDVVTNDIIIDGPLRCSSWFSFDVSADPSSSSSACSWFISFQLIHYAPAGSVKTDPSDFSKSFEHQQLRASTPALIQGSKWAAIERAMIGEYNTTKIIKNRGWKRRESAMESYGEQ</sequence>
<keyword evidence="2" id="KW-1185">Reference proteome</keyword>
<gene>
    <name evidence="1" type="ORF">F511_04230</name>
</gene>
<proteinExistence type="predicted"/>
<protein>
    <submittedName>
        <fullName evidence="1">Uncharacterized protein</fullName>
    </submittedName>
</protein>
<reference evidence="1 2" key="1">
    <citation type="journal article" date="2015" name="Proc. Natl. Acad. Sci. U.S.A.">
        <title>The resurrection genome of Boea hygrometrica: A blueprint for survival of dehydration.</title>
        <authorList>
            <person name="Xiao L."/>
            <person name="Yang G."/>
            <person name="Zhang L."/>
            <person name="Yang X."/>
            <person name="Zhao S."/>
            <person name="Ji Z."/>
            <person name="Zhou Q."/>
            <person name="Hu M."/>
            <person name="Wang Y."/>
            <person name="Chen M."/>
            <person name="Xu Y."/>
            <person name="Jin H."/>
            <person name="Xiao X."/>
            <person name="Hu G."/>
            <person name="Bao F."/>
            <person name="Hu Y."/>
            <person name="Wan P."/>
            <person name="Li L."/>
            <person name="Deng X."/>
            <person name="Kuang T."/>
            <person name="Xiang C."/>
            <person name="Zhu J.K."/>
            <person name="Oliver M.J."/>
            <person name="He Y."/>
        </authorList>
    </citation>
    <scope>NUCLEOTIDE SEQUENCE [LARGE SCALE GENOMIC DNA]</scope>
    <source>
        <strain evidence="2">cv. XS01</strain>
    </source>
</reference>